<evidence type="ECO:0000259" key="10">
    <source>
        <dbReference type="PROSITE" id="PS50972"/>
    </source>
</evidence>
<evidence type="ECO:0000256" key="8">
    <source>
        <dbReference type="ARBA" id="ARBA00022909"/>
    </source>
</evidence>
<protein>
    <recommendedName>
        <fullName evidence="4 9">Dihydropteroate synthase</fullName>
        <shortName evidence="9">DHPS</shortName>
        <ecNumber evidence="4 9">2.5.1.15</ecNumber>
    </recommendedName>
    <alternativeName>
        <fullName evidence="9">Dihydropteroate pyrophosphorylase</fullName>
    </alternativeName>
</protein>
<evidence type="ECO:0000256" key="4">
    <source>
        <dbReference type="ARBA" id="ARBA00012458"/>
    </source>
</evidence>
<comment type="pathway">
    <text evidence="3 9">Cofactor biosynthesis; tetrahydrofolate biosynthesis; 7,8-dihydrofolate from 2-amino-4-hydroxy-6-hydroxymethyl-7,8-dihydropteridine diphosphate and 4-aminobenzoate: step 1/2.</text>
</comment>
<dbReference type="Proteomes" id="UP001257659">
    <property type="component" value="Unassembled WGS sequence"/>
</dbReference>
<keyword evidence="6 9" id="KW-0479">Metal-binding</keyword>
<evidence type="ECO:0000256" key="6">
    <source>
        <dbReference type="ARBA" id="ARBA00022723"/>
    </source>
</evidence>
<dbReference type="InterPro" id="IPR011005">
    <property type="entry name" value="Dihydropteroate_synth-like_sf"/>
</dbReference>
<proteinExistence type="inferred from homology"/>
<dbReference type="InterPro" id="IPR045031">
    <property type="entry name" value="DHP_synth-like"/>
</dbReference>
<evidence type="ECO:0000256" key="7">
    <source>
        <dbReference type="ARBA" id="ARBA00022842"/>
    </source>
</evidence>
<name>A0ABU1K513_9FLAO</name>
<dbReference type="PROSITE" id="PS00792">
    <property type="entry name" value="DHPS_1"/>
    <property type="match status" value="1"/>
</dbReference>
<dbReference type="EC" id="2.5.1.15" evidence="4 9"/>
<dbReference type="NCBIfam" id="TIGR01496">
    <property type="entry name" value="DHPS"/>
    <property type="match status" value="1"/>
</dbReference>
<evidence type="ECO:0000256" key="2">
    <source>
        <dbReference type="ARBA" id="ARBA00001946"/>
    </source>
</evidence>
<evidence type="ECO:0000256" key="1">
    <source>
        <dbReference type="ARBA" id="ARBA00000012"/>
    </source>
</evidence>
<keyword evidence="8 9" id="KW-0289">Folate biosynthesis</keyword>
<dbReference type="SUPFAM" id="SSF51717">
    <property type="entry name" value="Dihydropteroate synthetase-like"/>
    <property type="match status" value="1"/>
</dbReference>
<dbReference type="Pfam" id="PF00809">
    <property type="entry name" value="Pterin_bind"/>
    <property type="match status" value="1"/>
</dbReference>
<dbReference type="EMBL" id="JAVDQA010000002">
    <property type="protein sequence ID" value="MDR6300693.1"/>
    <property type="molecule type" value="Genomic_DNA"/>
</dbReference>
<comment type="caution">
    <text evidence="11">The sequence shown here is derived from an EMBL/GenBank/DDBJ whole genome shotgun (WGS) entry which is preliminary data.</text>
</comment>
<comment type="catalytic activity">
    <reaction evidence="1">
        <text>(7,8-dihydropterin-6-yl)methyl diphosphate + 4-aminobenzoate = 7,8-dihydropteroate + diphosphate</text>
        <dbReference type="Rhea" id="RHEA:19949"/>
        <dbReference type="ChEBI" id="CHEBI:17836"/>
        <dbReference type="ChEBI" id="CHEBI:17839"/>
        <dbReference type="ChEBI" id="CHEBI:33019"/>
        <dbReference type="ChEBI" id="CHEBI:72950"/>
        <dbReference type="EC" id="2.5.1.15"/>
    </reaction>
</comment>
<dbReference type="PANTHER" id="PTHR20941">
    <property type="entry name" value="FOLATE SYNTHESIS PROTEINS"/>
    <property type="match status" value="1"/>
</dbReference>
<keyword evidence="5 9" id="KW-0808">Transferase</keyword>
<dbReference type="RefSeq" id="WP_309727588.1">
    <property type="nucleotide sequence ID" value="NZ_JAVDQA010000002.1"/>
</dbReference>
<reference evidence="11 12" key="1">
    <citation type="submission" date="2023-07" db="EMBL/GenBank/DDBJ databases">
        <title>Genomic Encyclopedia of Type Strains, Phase IV (KMG-IV): sequencing the most valuable type-strain genomes for metagenomic binning, comparative biology and taxonomic classification.</title>
        <authorList>
            <person name="Goeker M."/>
        </authorList>
    </citation>
    <scope>NUCLEOTIDE SEQUENCE [LARGE SCALE GENOMIC DNA]</scope>
    <source>
        <strain evidence="11 12">DSM 102814</strain>
    </source>
</reference>
<evidence type="ECO:0000313" key="12">
    <source>
        <dbReference type="Proteomes" id="UP001257659"/>
    </source>
</evidence>
<evidence type="ECO:0000256" key="3">
    <source>
        <dbReference type="ARBA" id="ARBA00004763"/>
    </source>
</evidence>
<dbReference type="PROSITE" id="PS50972">
    <property type="entry name" value="PTERIN_BINDING"/>
    <property type="match status" value="1"/>
</dbReference>
<comment type="cofactor">
    <cofactor evidence="2 9">
        <name>Mg(2+)</name>
        <dbReference type="ChEBI" id="CHEBI:18420"/>
    </cofactor>
</comment>
<sequence length="274" mass="30842">MTINCRGNLIDLTSPKIMGILNLTPDSFYDGGRYKNEEDILRQTEKMLTEGATFIDVGAYSSRPGAKHISEDEEMKRLLPVIEILLKEFPEIILSIDTFRGEVAKKSVKIGAAIINDISGGNLDERMMETVAELQVPYILMHMKGNPQTMQQNTEYQNLLQEITYYFSEKLNKVRELGINDVILDPGFGFSKNNKQNFSLLREMKFLKQLDCPLLAGVSRKSMIYKTLETTAENALNGTSVLNTVALLNGASILRVHDVKPAKECITLFQQLNN</sequence>
<keyword evidence="12" id="KW-1185">Reference proteome</keyword>
<comment type="function">
    <text evidence="9">Catalyzes the condensation of para-aminobenzoate (pABA) with 6-hydroxymethyl-7,8-dihydropterin diphosphate (DHPt-PP) to form 7,8-dihydropteroate (H2Pte), the immediate precursor of folate derivatives.</text>
</comment>
<dbReference type="GO" id="GO:0004156">
    <property type="term" value="F:dihydropteroate synthase activity"/>
    <property type="evidence" value="ECO:0007669"/>
    <property type="project" value="UniProtKB-EC"/>
</dbReference>
<dbReference type="InterPro" id="IPR006390">
    <property type="entry name" value="DHP_synth_dom"/>
</dbReference>
<evidence type="ECO:0000256" key="9">
    <source>
        <dbReference type="RuleBase" id="RU361205"/>
    </source>
</evidence>
<dbReference type="InterPro" id="IPR000489">
    <property type="entry name" value="Pterin-binding_dom"/>
</dbReference>
<dbReference type="CDD" id="cd00739">
    <property type="entry name" value="DHPS"/>
    <property type="match status" value="1"/>
</dbReference>
<gene>
    <name evidence="11" type="ORF">GGR31_001324</name>
</gene>
<keyword evidence="7 9" id="KW-0460">Magnesium</keyword>
<evidence type="ECO:0000313" key="11">
    <source>
        <dbReference type="EMBL" id="MDR6300693.1"/>
    </source>
</evidence>
<evidence type="ECO:0000256" key="5">
    <source>
        <dbReference type="ARBA" id="ARBA00022679"/>
    </source>
</evidence>
<dbReference type="Gene3D" id="3.20.20.20">
    <property type="entry name" value="Dihydropteroate synthase-like"/>
    <property type="match status" value="1"/>
</dbReference>
<dbReference type="PANTHER" id="PTHR20941:SF1">
    <property type="entry name" value="FOLIC ACID SYNTHESIS PROTEIN FOL1"/>
    <property type="match status" value="1"/>
</dbReference>
<organism evidence="11 12">
    <name type="scientific">Mesonia maritima</name>
    <dbReference type="NCBI Taxonomy" id="1793873"/>
    <lineage>
        <taxon>Bacteria</taxon>
        <taxon>Pseudomonadati</taxon>
        <taxon>Bacteroidota</taxon>
        <taxon>Flavobacteriia</taxon>
        <taxon>Flavobacteriales</taxon>
        <taxon>Flavobacteriaceae</taxon>
        <taxon>Mesonia</taxon>
    </lineage>
</organism>
<feature type="domain" description="Pterin-binding" evidence="10">
    <location>
        <begin position="15"/>
        <end position="267"/>
    </location>
</feature>
<comment type="similarity">
    <text evidence="9">Belongs to the DHPS family.</text>
</comment>
<accession>A0ABU1K513</accession>